<accession>A0A0X3NZP6</accession>
<protein>
    <submittedName>
        <fullName evidence="3">A-kinase anchor protein 7 isoform gamma</fullName>
    </submittedName>
</protein>
<dbReference type="PANTHER" id="PTHR15934:SF2">
    <property type="entry name" value="A-KINASE ANCHOR PROTEIN 7-LIKE PHOSPHOESTERASE DOMAIN-CONTAINING PROTEIN"/>
    <property type="match status" value="1"/>
</dbReference>
<keyword evidence="3" id="KW-0808">Transferase</keyword>
<feature type="non-terminal residue" evidence="3">
    <location>
        <position position="1"/>
    </location>
</feature>
<gene>
    <name evidence="3" type="primary">AKA7G</name>
    <name evidence="3" type="ORF">TR97081</name>
</gene>
<name>A0A0X3NZP6_SCHSO</name>
<evidence type="ECO:0000259" key="2">
    <source>
        <dbReference type="Pfam" id="PF10469"/>
    </source>
</evidence>
<dbReference type="GO" id="GO:0010738">
    <property type="term" value="P:regulation of protein kinase A signaling"/>
    <property type="evidence" value="ECO:0007669"/>
    <property type="project" value="TreeGrafter"/>
</dbReference>
<dbReference type="InterPro" id="IPR009097">
    <property type="entry name" value="Cyclic_Pdiesterase"/>
</dbReference>
<reference evidence="3" key="1">
    <citation type="submission" date="2016-01" db="EMBL/GenBank/DDBJ databases">
        <title>Reference transcriptome for the parasite Schistocephalus solidus: insights into the molecular evolution of parasitism.</title>
        <authorList>
            <person name="Hebert F.O."/>
            <person name="Grambauer S."/>
            <person name="Barber I."/>
            <person name="Landry C.R."/>
            <person name="Aubin-Horth N."/>
        </authorList>
    </citation>
    <scope>NUCLEOTIDE SEQUENCE</scope>
</reference>
<evidence type="ECO:0000256" key="1">
    <source>
        <dbReference type="SAM" id="MobiDB-lite"/>
    </source>
</evidence>
<proteinExistence type="predicted"/>
<feature type="domain" description="A-kinase anchor protein 7-like phosphoesterase" evidence="2">
    <location>
        <begin position="126"/>
        <end position="319"/>
    </location>
</feature>
<dbReference type="EMBL" id="GEEE01017974">
    <property type="protein sequence ID" value="JAP45251.1"/>
    <property type="molecule type" value="Transcribed_RNA"/>
</dbReference>
<feature type="region of interest" description="Disordered" evidence="1">
    <location>
        <begin position="51"/>
        <end position="77"/>
    </location>
</feature>
<dbReference type="GO" id="GO:0034237">
    <property type="term" value="F:protein kinase A regulatory subunit binding"/>
    <property type="evidence" value="ECO:0007669"/>
    <property type="project" value="TreeGrafter"/>
</dbReference>
<dbReference type="Pfam" id="PF10469">
    <property type="entry name" value="AKAP7_NLS"/>
    <property type="match status" value="1"/>
</dbReference>
<dbReference type="AlphaFoldDB" id="A0A0X3NZP6"/>
<evidence type="ECO:0000313" key="3">
    <source>
        <dbReference type="EMBL" id="JAP45251.1"/>
    </source>
</evidence>
<dbReference type="InterPro" id="IPR019510">
    <property type="entry name" value="AKAP7-like_phosphoesterase"/>
</dbReference>
<organism evidence="3">
    <name type="scientific">Schistocephalus solidus</name>
    <name type="common">Tapeworm</name>
    <dbReference type="NCBI Taxonomy" id="70667"/>
    <lineage>
        <taxon>Eukaryota</taxon>
        <taxon>Metazoa</taxon>
        <taxon>Spiralia</taxon>
        <taxon>Lophotrochozoa</taxon>
        <taxon>Platyhelminthes</taxon>
        <taxon>Cestoda</taxon>
        <taxon>Eucestoda</taxon>
        <taxon>Diphyllobothriidea</taxon>
        <taxon>Diphyllobothriidae</taxon>
        <taxon>Schistocephalus</taxon>
    </lineage>
</organism>
<dbReference type="GO" id="GO:0005829">
    <property type="term" value="C:cytosol"/>
    <property type="evidence" value="ECO:0007669"/>
    <property type="project" value="TreeGrafter"/>
</dbReference>
<dbReference type="SUPFAM" id="SSF55144">
    <property type="entry name" value="LigT-like"/>
    <property type="match status" value="1"/>
</dbReference>
<dbReference type="GO" id="GO:0016301">
    <property type="term" value="F:kinase activity"/>
    <property type="evidence" value="ECO:0007669"/>
    <property type="project" value="UniProtKB-KW"/>
</dbReference>
<dbReference type="InterPro" id="IPR052641">
    <property type="entry name" value="AKAP7_isoform_gamma"/>
</dbReference>
<dbReference type="PANTHER" id="PTHR15934">
    <property type="entry name" value="RNA 2',3'-CYCLIC PHOSPHODIESTERASE"/>
    <property type="match status" value="1"/>
</dbReference>
<sequence>PYLTRCMTVRLFLRRLLDELEPMMTLCEPWGHGSQYKRTKLLSSALTRKMATSGQVGGSDEESQVMGNSSDSEKVTIAPSDPSAAVKMDFTNPSEVTDIPAKSPQVVNARKKKKKKNKSSELHLHPNYFVCQRITNSTLLTGLNRVIEHVCSEEKLYARFAYTSARLHLTWCTFRATDQIEAERALACLQAARTDLCQLAPREPLRVEGVGQFSGHLLYAFVIPDPTLAAFSEKMQALLQAEGIATPGNHNPFIPHLTLIKRNPKAKRTLKSNSIDADLLAGFQETYFGEQVVDVLDVCVMRSTRKKDEFYELVGSILLKSDS</sequence>
<dbReference type="Gene3D" id="3.90.1140.10">
    <property type="entry name" value="Cyclic phosphodiesterase"/>
    <property type="match status" value="1"/>
</dbReference>
<keyword evidence="3" id="KW-0418">Kinase</keyword>